<feature type="compositionally biased region" description="Basic and acidic residues" evidence="2">
    <location>
        <begin position="67"/>
        <end position="82"/>
    </location>
</feature>
<evidence type="ECO:0000313" key="3">
    <source>
        <dbReference type="EMBL" id="GHD39457.1"/>
    </source>
</evidence>
<dbReference type="Gene3D" id="2.20.25.10">
    <property type="match status" value="1"/>
</dbReference>
<feature type="region of interest" description="Disordered" evidence="2">
    <location>
        <begin position="66"/>
        <end position="106"/>
    </location>
</feature>
<dbReference type="PANTHER" id="PTHR33505:SF4">
    <property type="entry name" value="PROTEIN PREY, MITOCHONDRIAL"/>
    <property type="match status" value="1"/>
</dbReference>
<dbReference type="Pfam" id="PF03966">
    <property type="entry name" value="Trm112p"/>
    <property type="match status" value="1"/>
</dbReference>
<feature type="compositionally biased region" description="Low complexity" evidence="2">
    <location>
        <begin position="7"/>
        <end position="18"/>
    </location>
</feature>
<dbReference type="HAMAP" id="MF_01187">
    <property type="entry name" value="UPF0434"/>
    <property type="match status" value="1"/>
</dbReference>
<reference evidence="3" key="1">
    <citation type="journal article" date="2014" name="Int. J. Syst. Evol. Microbiol.">
        <title>Complete genome sequence of Corynebacterium casei LMG S-19264T (=DSM 44701T), isolated from a smear-ripened cheese.</title>
        <authorList>
            <consortium name="US DOE Joint Genome Institute (JGI-PGF)"/>
            <person name="Walter F."/>
            <person name="Albersmeier A."/>
            <person name="Kalinowski J."/>
            <person name="Ruckert C."/>
        </authorList>
    </citation>
    <scope>NUCLEOTIDE SEQUENCE</scope>
    <source>
        <strain evidence="3">KCTC 42651</strain>
    </source>
</reference>
<accession>A0A918XMF8</accession>
<protein>
    <recommendedName>
        <fullName evidence="1">UPF0434 protein GCM10017083_01320</fullName>
    </recommendedName>
</protein>
<evidence type="ECO:0000256" key="2">
    <source>
        <dbReference type="SAM" id="MobiDB-lite"/>
    </source>
</evidence>
<feature type="compositionally biased region" description="Gly residues" evidence="2">
    <location>
        <begin position="84"/>
        <end position="106"/>
    </location>
</feature>
<name>A0A918XMF8_9PROT</name>
<sequence length="106" mass="11005">MSDTETAAGSGRRPAGGSTVDPKLLEILVCPVSKRQLVYDRAAGELISETARLAFPIRDGVPIMLVEEARSLDDQPGEDHPGDGQPGDGQPGDGQPGDGQQPGDGR</sequence>
<proteinExistence type="inferred from homology"/>
<evidence type="ECO:0000313" key="4">
    <source>
        <dbReference type="Proteomes" id="UP000630353"/>
    </source>
</evidence>
<dbReference type="InterPro" id="IPR005651">
    <property type="entry name" value="Trm112-like"/>
</dbReference>
<organism evidence="3 4">
    <name type="scientific">Thalassobaculum fulvum</name>
    <dbReference type="NCBI Taxonomy" id="1633335"/>
    <lineage>
        <taxon>Bacteria</taxon>
        <taxon>Pseudomonadati</taxon>
        <taxon>Pseudomonadota</taxon>
        <taxon>Alphaproteobacteria</taxon>
        <taxon>Rhodospirillales</taxon>
        <taxon>Thalassobaculaceae</taxon>
        <taxon>Thalassobaculum</taxon>
    </lineage>
</organism>
<feature type="region of interest" description="Disordered" evidence="2">
    <location>
        <begin position="1"/>
        <end position="23"/>
    </location>
</feature>
<evidence type="ECO:0000256" key="1">
    <source>
        <dbReference type="HAMAP-Rule" id="MF_01187"/>
    </source>
</evidence>
<keyword evidence="4" id="KW-1185">Reference proteome</keyword>
<gene>
    <name evidence="3" type="ORF">GCM10017083_01320</name>
</gene>
<comment type="similarity">
    <text evidence="1">Belongs to the UPF0434 family.</text>
</comment>
<reference evidence="3" key="2">
    <citation type="submission" date="2020-09" db="EMBL/GenBank/DDBJ databases">
        <authorList>
            <person name="Sun Q."/>
            <person name="Kim S."/>
        </authorList>
    </citation>
    <scope>NUCLEOTIDE SEQUENCE</scope>
    <source>
        <strain evidence="3">KCTC 42651</strain>
    </source>
</reference>
<dbReference type="Proteomes" id="UP000630353">
    <property type="component" value="Unassembled WGS sequence"/>
</dbReference>
<comment type="caution">
    <text evidence="3">The sequence shown here is derived from an EMBL/GenBank/DDBJ whole genome shotgun (WGS) entry which is preliminary data.</text>
</comment>
<dbReference type="AlphaFoldDB" id="A0A918XMF8"/>
<dbReference type="GO" id="GO:0005829">
    <property type="term" value="C:cytosol"/>
    <property type="evidence" value="ECO:0007669"/>
    <property type="project" value="TreeGrafter"/>
</dbReference>
<dbReference type="EMBL" id="BMZS01000001">
    <property type="protein sequence ID" value="GHD39457.1"/>
    <property type="molecule type" value="Genomic_DNA"/>
</dbReference>
<dbReference type="PANTHER" id="PTHR33505">
    <property type="entry name" value="ZGC:162634"/>
    <property type="match status" value="1"/>
</dbReference>
<dbReference type="SUPFAM" id="SSF158997">
    <property type="entry name" value="Trm112p-like"/>
    <property type="match status" value="1"/>
</dbReference>